<evidence type="ECO:0000259" key="4">
    <source>
        <dbReference type="Pfam" id="PF16213"/>
    </source>
</evidence>
<evidence type="ECO:0000256" key="2">
    <source>
        <dbReference type="ARBA" id="ARBA00022927"/>
    </source>
</evidence>
<dbReference type="InterPro" id="IPR016024">
    <property type="entry name" value="ARM-type_fold"/>
</dbReference>
<accession>A0A564YH97</accession>
<name>A0A564YH97_HYMDI</name>
<gene>
    <name evidence="5" type="ORF">WMSIL1_LOCUS5861</name>
</gene>
<dbReference type="EMBL" id="CABIJS010000199">
    <property type="protein sequence ID" value="VUZ46078.1"/>
    <property type="molecule type" value="Genomic_DNA"/>
</dbReference>
<feature type="domain" description="Mon2/Sec7/BIG1-like dimerisation and cyclophilin-binding" evidence="4">
    <location>
        <begin position="9"/>
        <end position="180"/>
    </location>
</feature>
<proteinExistence type="predicted"/>
<evidence type="ECO:0000256" key="1">
    <source>
        <dbReference type="ARBA" id="ARBA00022448"/>
    </source>
</evidence>
<keyword evidence="6" id="KW-1185">Reference proteome</keyword>
<dbReference type="InterPro" id="IPR032629">
    <property type="entry name" value="DCB_dom"/>
</dbReference>
<dbReference type="Pfam" id="PF16213">
    <property type="entry name" value="DCB"/>
    <property type="match status" value="1"/>
</dbReference>
<feature type="domain" description="Mon2/Sec7/BIG1-like HUS" evidence="3">
    <location>
        <begin position="207"/>
        <end position="382"/>
    </location>
</feature>
<keyword evidence="2" id="KW-0653">Protein transport</keyword>
<evidence type="ECO:0000313" key="6">
    <source>
        <dbReference type="Proteomes" id="UP000321570"/>
    </source>
</evidence>
<dbReference type="SUPFAM" id="SSF48371">
    <property type="entry name" value="ARM repeat"/>
    <property type="match status" value="1"/>
</dbReference>
<dbReference type="AlphaFoldDB" id="A0A564YH97"/>
<dbReference type="GO" id="GO:0015031">
    <property type="term" value="P:protein transport"/>
    <property type="evidence" value="ECO:0007669"/>
    <property type="project" value="UniProtKB-KW"/>
</dbReference>
<reference evidence="5 6" key="1">
    <citation type="submission" date="2019-07" db="EMBL/GenBank/DDBJ databases">
        <authorList>
            <person name="Jastrzebski P J."/>
            <person name="Paukszto L."/>
            <person name="Jastrzebski P J."/>
        </authorList>
    </citation>
    <scope>NUCLEOTIDE SEQUENCE [LARGE SCALE GENOMIC DNA]</scope>
    <source>
        <strain evidence="5 6">WMS-il1</strain>
    </source>
</reference>
<protein>
    <recommendedName>
        <fullName evidence="7">Mon2/Sec7/BIG1-like dimerisation and cyclophilin-binding domain-containing protein</fullName>
    </recommendedName>
</protein>
<dbReference type="InterPro" id="IPR032691">
    <property type="entry name" value="Mon2/Sec7/BIG1-like_HUS"/>
</dbReference>
<sequence length="586" mass="65379">MPEVLNLIQLVERLQQDYRNVINETKRKFIPIKDSAEAQSKRLRELVNGNQDIRIYLLEHNLDVANPFIKGCETGQSKVINICLTALQRLITSQMLTEPSVESLLKVVSTMVESELEELKLLQTTILLVTASQTLSDVILSQALGLCLRLHNSKTNAVVNTAAAAIRQCTGSVFDQVSREVLQSSSPAENVQSGDEADAFHFTPASKSAFFYFQDLCLLTIGEIPHWLQGVESISPFLSLELIESVLCNYITLFSKEKEFLYLMKERVCPLVIKLMASGLLADAQRGRAWDSVSENSTSGGNTYAGSTEFGVNVRLNRIIILLCSKYFECLNTECEMLISTIMRIVESEQNSWRRALALEVMFKIIAQPDLLLKICSTFDMMEPPSRVFFGLVTTASGFVQAALLTPNPHRESLGSVSAGSQIAQKPAFIYRGVSHYISDMQKFALLEILDRHEAPALPEGYSLRMTISCLLQVVWSQQHLIQQAIANLEKEPSKEPLIEFKMLSISWTAILPALSLLLEACADEKLTDSFLLAVTVMVVLSSRCGISDARETFLATLCKFALPSLFVLTEKRELLFFLSLLILLK</sequence>
<keyword evidence="1" id="KW-0813">Transport</keyword>
<organism evidence="5 6">
    <name type="scientific">Hymenolepis diminuta</name>
    <name type="common">Rat tapeworm</name>
    <dbReference type="NCBI Taxonomy" id="6216"/>
    <lineage>
        <taxon>Eukaryota</taxon>
        <taxon>Metazoa</taxon>
        <taxon>Spiralia</taxon>
        <taxon>Lophotrochozoa</taxon>
        <taxon>Platyhelminthes</taxon>
        <taxon>Cestoda</taxon>
        <taxon>Eucestoda</taxon>
        <taxon>Cyclophyllidea</taxon>
        <taxon>Hymenolepididae</taxon>
        <taxon>Hymenolepis</taxon>
    </lineage>
</organism>
<evidence type="ECO:0000313" key="5">
    <source>
        <dbReference type="EMBL" id="VUZ46078.1"/>
    </source>
</evidence>
<dbReference type="Proteomes" id="UP000321570">
    <property type="component" value="Unassembled WGS sequence"/>
</dbReference>
<dbReference type="Pfam" id="PF12783">
    <property type="entry name" value="Sec7-like_HUS"/>
    <property type="match status" value="1"/>
</dbReference>
<evidence type="ECO:0008006" key="7">
    <source>
        <dbReference type="Google" id="ProtNLM"/>
    </source>
</evidence>
<evidence type="ECO:0000259" key="3">
    <source>
        <dbReference type="Pfam" id="PF12783"/>
    </source>
</evidence>